<reference evidence="2 3" key="1">
    <citation type="submission" date="2018-04" db="EMBL/GenBank/DDBJ databases">
        <title>Novel Campyloabacter and Helicobacter Species and Strains.</title>
        <authorList>
            <person name="Mannion A.J."/>
            <person name="Shen Z."/>
            <person name="Fox J.G."/>
        </authorList>
    </citation>
    <scope>NUCLEOTIDE SEQUENCE [LARGE SCALE GENOMIC DNA]</scope>
    <source>
        <strain evidence="2 3">MIT 97-5075</strain>
    </source>
</reference>
<keyword evidence="3" id="KW-1185">Reference proteome</keyword>
<protein>
    <submittedName>
        <fullName evidence="2">Uncharacterized protein</fullName>
    </submittedName>
</protein>
<evidence type="ECO:0000256" key="1">
    <source>
        <dbReference type="SAM" id="Phobius"/>
    </source>
</evidence>
<name>A0A3D8J626_9HELI</name>
<evidence type="ECO:0000313" key="3">
    <source>
        <dbReference type="Proteomes" id="UP000256424"/>
    </source>
</evidence>
<keyword evidence="1" id="KW-0472">Membrane</keyword>
<dbReference type="AlphaFoldDB" id="A0A3D8J626"/>
<proteinExistence type="predicted"/>
<sequence length="132" mass="15072">MQIIIDSCHIIIAAVIALCLFVLILYRIQRGSRNLKVLAAVVFSLCVLSTTIYAFKQSSDTRRIAEFQKAFYADKVLTCNYRDSQIAIHKKHFIYRSDSFMFLGKDSHKGIAVNILDCESYQSPQNDEILTD</sequence>
<organism evidence="2 3">
    <name type="scientific">Helicobacter aurati</name>
    <dbReference type="NCBI Taxonomy" id="137778"/>
    <lineage>
        <taxon>Bacteria</taxon>
        <taxon>Pseudomonadati</taxon>
        <taxon>Campylobacterota</taxon>
        <taxon>Epsilonproteobacteria</taxon>
        <taxon>Campylobacterales</taxon>
        <taxon>Helicobacteraceae</taxon>
        <taxon>Helicobacter</taxon>
    </lineage>
</organism>
<feature type="transmembrane region" description="Helical" evidence="1">
    <location>
        <begin position="35"/>
        <end position="55"/>
    </location>
</feature>
<dbReference type="Proteomes" id="UP000256424">
    <property type="component" value="Unassembled WGS sequence"/>
</dbReference>
<accession>A0A3D8J626</accession>
<gene>
    <name evidence="2" type="ORF">CQA66_03205</name>
</gene>
<dbReference type="EMBL" id="NXLW01000004">
    <property type="protein sequence ID" value="RDU72908.1"/>
    <property type="molecule type" value="Genomic_DNA"/>
</dbReference>
<keyword evidence="1" id="KW-1133">Transmembrane helix</keyword>
<comment type="caution">
    <text evidence="2">The sequence shown here is derived from an EMBL/GenBank/DDBJ whole genome shotgun (WGS) entry which is preliminary data.</text>
</comment>
<evidence type="ECO:0000313" key="2">
    <source>
        <dbReference type="EMBL" id="RDU72908.1"/>
    </source>
</evidence>
<keyword evidence="1" id="KW-0812">Transmembrane</keyword>
<dbReference type="RefSeq" id="WP_104763184.1">
    <property type="nucleotide sequence ID" value="NZ_FZPM01000014.1"/>
</dbReference>
<feature type="transmembrane region" description="Helical" evidence="1">
    <location>
        <begin position="7"/>
        <end position="29"/>
    </location>
</feature>